<name>A0A2L1TZT5_9BACL</name>
<comment type="subunit">
    <text evidence="2">Homodimer.</text>
</comment>
<dbReference type="InterPro" id="IPR000644">
    <property type="entry name" value="CBS_dom"/>
</dbReference>
<dbReference type="GO" id="GO:0005886">
    <property type="term" value="C:plasma membrane"/>
    <property type="evidence" value="ECO:0007669"/>
    <property type="project" value="UniProtKB-SubCell"/>
</dbReference>
<feature type="domain" description="CBS" evidence="3">
    <location>
        <begin position="24"/>
        <end position="87"/>
    </location>
</feature>
<evidence type="ECO:0000259" key="3">
    <source>
        <dbReference type="PROSITE" id="PS51371"/>
    </source>
</evidence>
<organism evidence="4 5">
    <name type="scientific">Paenibacillus larvae subsp. larvae</name>
    <dbReference type="NCBI Taxonomy" id="147375"/>
    <lineage>
        <taxon>Bacteria</taxon>
        <taxon>Bacillati</taxon>
        <taxon>Bacillota</taxon>
        <taxon>Bacilli</taxon>
        <taxon>Bacillales</taxon>
        <taxon>Paenibacillaceae</taxon>
        <taxon>Paenibacillus</taxon>
    </lineage>
</organism>
<dbReference type="Gene3D" id="3.10.580.10">
    <property type="entry name" value="CBS-domain"/>
    <property type="match status" value="1"/>
</dbReference>
<dbReference type="GeneID" id="64218763"/>
<dbReference type="PANTHER" id="PTHR43773:SF1">
    <property type="entry name" value="MAGNESIUM TRANSPORTER MGTE"/>
    <property type="match status" value="1"/>
</dbReference>
<dbReference type="STRING" id="147375.BXP28_06565"/>
<gene>
    <name evidence="4" type="primary">mgtE</name>
    <name evidence="4" type="ORF">ERICIII_02034</name>
</gene>
<evidence type="ECO:0000313" key="5">
    <source>
        <dbReference type="Proteomes" id="UP000239833"/>
    </source>
</evidence>
<dbReference type="SMART" id="SM00116">
    <property type="entry name" value="CBS"/>
    <property type="match status" value="2"/>
</dbReference>
<reference evidence="5" key="1">
    <citation type="submission" date="2017-02" db="EMBL/GenBank/DDBJ databases">
        <title>Delineation of Paenibacillus larvae strains originating from foulbrood outbreaks.</title>
        <authorList>
            <person name="Beims H."/>
            <person name="Bunk B."/>
            <person name="Sproeer C."/>
            <person name="Mohr K.I."/>
            <person name="Pradella S."/>
            <person name="Guenther G."/>
            <person name="Rohde M."/>
            <person name="von der Ohe W."/>
            <person name="Steinert M."/>
        </authorList>
    </citation>
    <scope>NUCLEOTIDE SEQUENCE [LARGE SCALE GENOMIC DNA]</scope>
    <source>
        <strain evidence="5">Eric_III</strain>
    </source>
</reference>
<keyword evidence="2" id="KW-1003">Cell membrane</keyword>
<proteinExistence type="inferred from homology"/>
<evidence type="ECO:0000256" key="2">
    <source>
        <dbReference type="RuleBase" id="RU362011"/>
    </source>
</evidence>
<keyword evidence="2" id="KW-0472">Membrane</keyword>
<keyword evidence="1" id="KW-0129">CBS domain</keyword>
<dbReference type="SUPFAM" id="SSF54631">
    <property type="entry name" value="CBS-domain pair"/>
    <property type="match status" value="1"/>
</dbReference>
<dbReference type="InterPro" id="IPR006669">
    <property type="entry name" value="MgtE_transporter"/>
</dbReference>
<dbReference type="Gene3D" id="1.10.357.20">
    <property type="entry name" value="SLC41 divalent cation transporters, integral membrane domain"/>
    <property type="match status" value="1"/>
</dbReference>
<evidence type="ECO:0000256" key="1">
    <source>
        <dbReference type="PROSITE-ProRule" id="PRU00703"/>
    </source>
</evidence>
<sequence>MKQEESKSVTELMEYPPDTAGGLMTNRYVWIPRSFTVREAVAKLKVFAEITKHIYYFYVVDKDRRLISFLSHRDLVLADSDDLVEDLMYQRVISVPPHMDQEEVASIFQKYDLLSVPVVDEQDHLAGIVTVDDVIDVMIEETNEDIGKFAASGKDIDFHTSAFSAAKRRLPWLILLLFLGMLSGSIISFFEGTLQKAVALSLFMPMIAGMRVIPAHSLSLSLSGVWLRTNLKKDSLPRPFSVN</sequence>
<evidence type="ECO:0000313" key="4">
    <source>
        <dbReference type="EMBL" id="AVF26201.1"/>
    </source>
</evidence>
<accession>A0A2L1TZT5</accession>
<dbReference type="GO" id="GO:0046872">
    <property type="term" value="F:metal ion binding"/>
    <property type="evidence" value="ECO:0007669"/>
    <property type="project" value="UniProtKB-KW"/>
</dbReference>
<dbReference type="RefSeq" id="WP_077997438.1">
    <property type="nucleotide sequence ID" value="NZ_CP019655.1"/>
</dbReference>
<keyword evidence="2" id="KW-1133">Transmembrane helix</keyword>
<dbReference type="GO" id="GO:0015095">
    <property type="term" value="F:magnesium ion transmembrane transporter activity"/>
    <property type="evidence" value="ECO:0007669"/>
    <property type="project" value="UniProtKB-UniRule"/>
</dbReference>
<dbReference type="PROSITE" id="PS51371">
    <property type="entry name" value="CBS"/>
    <property type="match status" value="2"/>
</dbReference>
<comment type="similarity">
    <text evidence="2">Belongs to the SLC41A transporter family.</text>
</comment>
<feature type="domain" description="CBS" evidence="3">
    <location>
        <begin position="88"/>
        <end position="146"/>
    </location>
</feature>
<dbReference type="InterPro" id="IPR046342">
    <property type="entry name" value="CBS_dom_sf"/>
</dbReference>
<feature type="transmembrane region" description="Helical" evidence="2">
    <location>
        <begin position="202"/>
        <end position="227"/>
    </location>
</feature>
<comment type="subcellular location">
    <subcellularLocation>
        <location evidence="2">Cell membrane</location>
        <topology evidence="2">Multi-pass membrane protein</topology>
    </subcellularLocation>
</comment>
<dbReference type="EMBL" id="CP019655">
    <property type="protein sequence ID" value="AVF26201.1"/>
    <property type="molecule type" value="Genomic_DNA"/>
</dbReference>
<dbReference type="InterPro" id="IPR036739">
    <property type="entry name" value="SLC41_membr_dom_sf"/>
</dbReference>
<comment type="caution">
    <text evidence="2">Lacks conserved residue(s) required for the propagation of feature annotation.</text>
</comment>
<dbReference type="PANTHER" id="PTHR43773">
    <property type="entry name" value="MAGNESIUM TRANSPORTER MGTE"/>
    <property type="match status" value="1"/>
</dbReference>
<dbReference type="Pfam" id="PF00571">
    <property type="entry name" value="CBS"/>
    <property type="match status" value="2"/>
</dbReference>
<dbReference type="CDD" id="cd04606">
    <property type="entry name" value="CBS_pair_Mg_transporter"/>
    <property type="match status" value="1"/>
</dbReference>
<feature type="transmembrane region" description="Helical" evidence="2">
    <location>
        <begin position="170"/>
        <end position="190"/>
    </location>
</feature>
<keyword evidence="2" id="KW-0812">Transmembrane</keyword>
<dbReference type="AlphaFoldDB" id="A0A2L1TZT5"/>
<dbReference type="SUPFAM" id="SSF161093">
    <property type="entry name" value="MgtE membrane domain-like"/>
    <property type="match status" value="1"/>
</dbReference>
<protein>
    <recommendedName>
        <fullName evidence="2">Magnesium transporter MgtE</fullName>
    </recommendedName>
</protein>
<comment type="function">
    <text evidence="2">Acts as a magnesium transporter.</text>
</comment>
<keyword evidence="2" id="KW-0479">Metal-binding</keyword>
<keyword evidence="2" id="KW-0813">Transport</keyword>
<dbReference type="Proteomes" id="UP000239833">
    <property type="component" value="Chromosome"/>
</dbReference>
<keyword evidence="2" id="KW-0460">Magnesium</keyword>
<dbReference type="NCBIfam" id="TIGR00400">
    <property type="entry name" value="mgtE"/>
    <property type="match status" value="1"/>
</dbReference>